<dbReference type="EMBL" id="HADZ01001036">
    <property type="protein sequence ID" value="SBP64977.1"/>
    <property type="molecule type" value="Transcribed_RNA"/>
</dbReference>
<feature type="non-terminal residue" evidence="1">
    <location>
        <position position="1"/>
    </location>
</feature>
<reference evidence="1" key="2">
    <citation type="submission" date="2016-06" db="EMBL/GenBank/DDBJ databases">
        <title>The genome of a short-lived fish provides insights into sex chromosome evolution and the genetic control of aging.</title>
        <authorList>
            <person name="Reichwald K."/>
            <person name="Felder M."/>
            <person name="Petzold A."/>
            <person name="Koch P."/>
            <person name="Groth M."/>
            <person name="Platzer M."/>
        </authorList>
    </citation>
    <scope>NUCLEOTIDE SEQUENCE</scope>
    <source>
        <tissue evidence="1">Brain</tissue>
    </source>
</reference>
<evidence type="ECO:0000313" key="1">
    <source>
        <dbReference type="EMBL" id="SBP64977.1"/>
    </source>
</evidence>
<dbReference type="AlphaFoldDB" id="A0A1A8BBP7"/>
<reference evidence="1" key="1">
    <citation type="submission" date="2016-05" db="EMBL/GenBank/DDBJ databases">
        <authorList>
            <person name="Lavstsen T."/>
            <person name="Jespersen J.S."/>
        </authorList>
    </citation>
    <scope>NUCLEOTIDE SEQUENCE</scope>
    <source>
        <tissue evidence="1">Brain</tissue>
    </source>
</reference>
<protein>
    <submittedName>
        <fullName evidence="1">Uncharacterized protein</fullName>
    </submittedName>
</protein>
<proteinExistence type="predicted"/>
<organism evidence="1">
    <name type="scientific">Nothobranchius kadleci</name>
    <name type="common">African annual killifish</name>
    <dbReference type="NCBI Taxonomy" id="1051664"/>
    <lineage>
        <taxon>Eukaryota</taxon>
        <taxon>Metazoa</taxon>
        <taxon>Chordata</taxon>
        <taxon>Craniata</taxon>
        <taxon>Vertebrata</taxon>
        <taxon>Euteleostomi</taxon>
        <taxon>Actinopterygii</taxon>
        <taxon>Neopterygii</taxon>
        <taxon>Teleostei</taxon>
        <taxon>Neoteleostei</taxon>
        <taxon>Acanthomorphata</taxon>
        <taxon>Ovalentaria</taxon>
        <taxon>Atherinomorphae</taxon>
        <taxon>Cyprinodontiformes</taxon>
        <taxon>Nothobranchiidae</taxon>
        <taxon>Nothobranchius</taxon>
    </lineage>
</organism>
<accession>A0A1A8BBP7</accession>
<gene>
    <name evidence="1" type="primary">BX640584.1</name>
</gene>
<feature type="non-terminal residue" evidence="1">
    <location>
        <position position="68"/>
    </location>
</feature>
<sequence length="68" mass="7651">RTLQQHGTRAHGDDPCFLPPALPAPCVPIVQPSAPGTAPECSSPQWREARQQQQLLYQLKQRRNPLLR</sequence>
<name>A0A1A8BBP7_NOTKA</name>